<keyword evidence="2" id="KW-0732">Signal</keyword>
<dbReference type="GO" id="GO:0042834">
    <property type="term" value="F:peptidoglycan binding"/>
    <property type="evidence" value="ECO:0007669"/>
    <property type="project" value="InterPro"/>
</dbReference>
<dbReference type="PROSITE" id="PS51724">
    <property type="entry name" value="SPOR"/>
    <property type="match status" value="1"/>
</dbReference>
<evidence type="ECO:0000259" key="3">
    <source>
        <dbReference type="PROSITE" id="PS51724"/>
    </source>
</evidence>
<sequence length="203" mass="21628">MMKKLLTLGCIMLFVFCAPKKTTVKTEGLEEVVVFGEEGKNVSEEPVYPTPVPETSQATPPSPAPEVTAPAPSVPKEPATPPTGEVTVAPPAPQPLPPLPTEEVSAPSTPAPSYTQPKPPTPPPSVYGFRVQIFASSTQKGANKVAEDARSLFGGKVYIEHTPPYYKVRIGDCLTKEEAEALKNLAISKGYRGAFVVETMINP</sequence>
<dbReference type="EMBL" id="DTGZ01000100">
    <property type="protein sequence ID" value="HGV97722.1"/>
    <property type="molecule type" value="Genomic_DNA"/>
</dbReference>
<proteinExistence type="predicted"/>
<feature type="region of interest" description="Disordered" evidence="1">
    <location>
        <begin position="40"/>
        <end position="123"/>
    </location>
</feature>
<dbReference type="AlphaFoldDB" id="A0A7C4TDR0"/>
<dbReference type="Gene3D" id="3.30.70.1070">
    <property type="entry name" value="Sporulation related repeat"/>
    <property type="match status" value="1"/>
</dbReference>
<feature type="compositionally biased region" description="Pro residues" evidence="1">
    <location>
        <begin position="90"/>
        <end position="100"/>
    </location>
</feature>
<dbReference type="InterPro" id="IPR036680">
    <property type="entry name" value="SPOR-like_sf"/>
</dbReference>
<evidence type="ECO:0000256" key="2">
    <source>
        <dbReference type="SAM" id="SignalP"/>
    </source>
</evidence>
<evidence type="ECO:0000256" key="1">
    <source>
        <dbReference type="SAM" id="MobiDB-lite"/>
    </source>
</evidence>
<dbReference type="PRINTS" id="PR01217">
    <property type="entry name" value="PRICHEXTENSN"/>
</dbReference>
<dbReference type="Pfam" id="PF05036">
    <property type="entry name" value="SPOR"/>
    <property type="match status" value="1"/>
</dbReference>
<protein>
    <recommendedName>
        <fullName evidence="3">SPOR domain-containing protein</fullName>
    </recommendedName>
</protein>
<comment type="caution">
    <text evidence="4">The sequence shown here is derived from an EMBL/GenBank/DDBJ whole genome shotgun (WGS) entry which is preliminary data.</text>
</comment>
<organism evidence="4">
    <name type="scientific">candidate division WOR-3 bacterium</name>
    <dbReference type="NCBI Taxonomy" id="2052148"/>
    <lineage>
        <taxon>Bacteria</taxon>
        <taxon>Bacteria division WOR-3</taxon>
    </lineage>
</organism>
<reference evidence="4" key="1">
    <citation type="journal article" date="2020" name="mSystems">
        <title>Genome- and Community-Level Interaction Insights into Carbon Utilization and Element Cycling Functions of Hydrothermarchaeota in Hydrothermal Sediment.</title>
        <authorList>
            <person name="Zhou Z."/>
            <person name="Liu Y."/>
            <person name="Xu W."/>
            <person name="Pan J."/>
            <person name="Luo Z.H."/>
            <person name="Li M."/>
        </authorList>
    </citation>
    <scope>NUCLEOTIDE SEQUENCE [LARGE SCALE GENOMIC DNA]</scope>
    <source>
        <strain evidence="4">SpSt-774</strain>
    </source>
</reference>
<evidence type="ECO:0000313" key="4">
    <source>
        <dbReference type="EMBL" id="HGV97722.1"/>
    </source>
</evidence>
<feature type="domain" description="SPOR" evidence="3">
    <location>
        <begin position="123"/>
        <end position="199"/>
    </location>
</feature>
<dbReference type="InterPro" id="IPR007730">
    <property type="entry name" value="SPOR-like_dom"/>
</dbReference>
<feature type="signal peptide" evidence="2">
    <location>
        <begin position="1"/>
        <end position="20"/>
    </location>
</feature>
<gene>
    <name evidence="4" type="ORF">ENV60_05445</name>
</gene>
<feature type="compositionally biased region" description="Pro residues" evidence="1">
    <location>
        <begin position="72"/>
        <end position="81"/>
    </location>
</feature>
<name>A0A7C4TDR0_UNCW3</name>
<accession>A0A7C4TDR0</accession>
<dbReference type="SUPFAM" id="SSF110997">
    <property type="entry name" value="Sporulation related repeat"/>
    <property type="match status" value="1"/>
</dbReference>
<feature type="chain" id="PRO_5028368882" description="SPOR domain-containing protein" evidence="2">
    <location>
        <begin position="21"/>
        <end position="203"/>
    </location>
</feature>